<sequence length="53" mass="6005">MNIHMLQLHILSMSCLLLFSALDAIINIQIPKLAIVPVTNDTKRGIKRLNSEY</sequence>
<gene>
    <name evidence="1" type="ORF">lam_489</name>
</gene>
<evidence type="ECO:0000313" key="2">
    <source>
        <dbReference type="Proteomes" id="UP000017862"/>
    </source>
</evidence>
<dbReference type="AlphaFoldDB" id="U6B5D1"/>
<dbReference type="KEGG" id="lar:lam_489"/>
<dbReference type="EMBL" id="CP006604">
    <property type="protein sequence ID" value="AHA27848.1"/>
    <property type="molecule type" value="Genomic_DNA"/>
</dbReference>
<protein>
    <submittedName>
        <fullName evidence="1">Uncharacterized protein</fullName>
    </submittedName>
</protein>
<dbReference type="RefSeq" id="WP_023466250.1">
    <property type="nucleotide sequence ID" value="NC_022793.1"/>
</dbReference>
<name>U6B5D1_9HYPH</name>
<dbReference type="Proteomes" id="UP000017862">
    <property type="component" value="Chromosome"/>
</dbReference>
<proteinExistence type="predicted"/>
<reference evidence="1 2" key="1">
    <citation type="journal article" date="2014" name="Mol. Plant Microbe Interact.">
        <title>The complete genome sequence of Candidatus Liberibacter americanus, associated with citrus Huanglongbing.</title>
        <authorList>
            <person name="Wulff N.A."/>
            <person name="Zhang S."/>
            <person name="Setubal J.C."/>
            <person name="Almeida N.F."/>
            <person name="Martins E.C."/>
            <person name="Harakava R."/>
            <person name="Kumar D."/>
            <person name="Rangel L.T."/>
            <person name="Foissac X."/>
            <person name="Bove J."/>
            <person name="Gabriel D.W."/>
        </authorList>
    </citation>
    <scope>NUCLEOTIDE SEQUENCE [LARGE SCALE GENOMIC DNA]</scope>
    <source>
        <strain evidence="1 2">Sao Paulo</strain>
    </source>
</reference>
<dbReference type="HOGENOM" id="CLU_3059665_0_0_5"/>
<accession>U6B5D1</accession>
<dbReference type="PATRIC" id="fig|1261131.3.peg.467"/>
<organism evidence="1 2">
    <name type="scientific">Candidatus Liberibacter americanus str. Sao Paulo</name>
    <dbReference type="NCBI Taxonomy" id="1261131"/>
    <lineage>
        <taxon>Bacteria</taxon>
        <taxon>Pseudomonadati</taxon>
        <taxon>Pseudomonadota</taxon>
        <taxon>Alphaproteobacteria</taxon>
        <taxon>Hyphomicrobiales</taxon>
        <taxon>Rhizobiaceae</taxon>
        <taxon>Liberibacter</taxon>
    </lineage>
</organism>
<evidence type="ECO:0000313" key="1">
    <source>
        <dbReference type="EMBL" id="AHA27848.1"/>
    </source>
</evidence>
<keyword evidence="2" id="KW-1185">Reference proteome</keyword>